<evidence type="ECO:0000313" key="2">
    <source>
        <dbReference type="Proteomes" id="UP000050525"/>
    </source>
</evidence>
<accession>A0A151MLX7</accession>
<dbReference type="EMBL" id="AKHW03005753">
    <property type="protein sequence ID" value="KYO25525.1"/>
    <property type="molecule type" value="Genomic_DNA"/>
</dbReference>
<protein>
    <submittedName>
        <fullName evidence="1">Uncharacterized protein</fullName>
    </submittedName>
</protein>
<keyword evidence="2" id="KW-1185">Reference proteome</keyword>
<proteinExistence type="predicted"/>
<gene>
    <name evidence="1" type="ORF">Y1Q_0023961</name>
</gene>
<name>A0A151MLX7_ALLMI</name>
<dbReference type="Proteomes" id="UP000050525">
    <property type="component" value="Unassembled WGS sequence"/>
</dbReference>
<sequence>MRTSTTVISFAVHLLPQFEGSPNMPEVGDTAAHLGLSISDSCNTMESLYCLAQILLHQRGQDMRGADELFCECQMEPSQVQGYRDLARVGEGLRKIW</sequence>
<organism evidence="1 2">
    <name type="scientific">Alligator mississippiensis</name>
    <name type="common">American alligator</name>
    <dbReference type="NCBI Taxonomy" id="8496"/>
    <lineage>
        <taxon>Eukaryota</taxon>
        <taxon>Metazoa</taxon>
        <taxon>Chordata</taxon>
        <taxon>Craniata</taxon>
        <taxon>Vertebrata</taxon>
        <taxon>Euteleostomi</taxon>
        <taxon>Archelosauria</taxon>
        <taxon>Archosauria</taxon>
        <taxon>Crocodylia</taxon>
        <taxon>Alligatoridae</taxon>
        <taxon>Alligatorinae</taxon>
        <taxon>Alligator</taxon>
    </lineage>
</organism>
<reference evidence="1 2" key="1">
    <citation type="journal article" date="2012" name="Genome Biol.">
        <title>Sequencing three crocodilian genomes to illuminate the evolution of archosaurs and amniotes.</title>
        <authorList>
            <person name="St John J.A."/>
            <person name="Braun E.L."/>
            <person name="Isberg S.R."/>
            <person name="Miles L.G."/>
            <person name="Chong A.Y."/>
            <person name="Gongora J."/>
            <person name="Dalzell P."/>
            <person name="Moran C."/>
            <person name="Bed'hom B."/>
            <person name="Abzhanov A."/>
            <person name="Burgess S.C."/>
            <person name="Cooksey A.M."/>
            <person name="Castoe T.A."/>
            <person name="Crawford N.G."/>
            <person name="Densmore L.D."/>
            <person name="Drew J.C."/>
            <person name="Edwards S.V."/>
            <person name="Faircloth B.C."/>
            <person name="Fujita M.K."/>
            <person name="Greenwold M.J."/>
            <person name="Hoffmann F.G."/>
            <person name="Howard J.M."/>
            <person name="Iguchi T."/>
            <person name="Janes D.E."/>
            <person name="Khan S.Y."/>
            <person name="Kohno S."/>
            <person name="de Koning A.J."/>
            <person name="Lance S.L."/>
            <person name="McCarthy F.M."/>
            <person name="McCormack J.E."/>
            <person name="Merchant M.E."/>
            <person name="Peterson D.G."/>
            <person name="Pollock D.D."/>
            <person name="Pourmand N."/>
            <person name="Raney B.J."/>
            <person name="Roessler K.A."/>
            <person name="Sanford J.R."/>
            <person name="Sawyer R.H."/>
            <person name="Schmidt C.J."/>
            <person name="Triplett E.W."/>
            <person name="Tuberville T.D."/>
            <person name="Venegas-Anaya M."/>
            <person name="Howard J.T."/>
            <person name="Jarvis E.D."/>
            <person name="Guillette L.J.Jr."/>
            <person name="Glenn T.C."/>
            <person name="Green R.E."/>
            <person name="Ray D.A."/>
        </authorList>
    </citation>
    <scope>NUCLEOTIDE SEQUENCE [LARGE SCALE GENOMIC DNA]</scope>
    <source>
        <strain evidence="1">KSC_2009_1</strain>
    </source>
</reference>
<evidence type="ECO:0000313" key="1">
    <source>
        <dbReference type="EMBL" id="KYO25525.1"/>
    </source>
</evidence>
<comment type="caution">
    <text evidence="1">The sequence shown here is derived from an EMBL/GenBank/DDBJ whole genome shotgun (WGS) entry which is preliminary data.</text>
</comment>
<dbReference type="AlphaFoldDB" id="A0A151MLX7"/>